<dbReference type="EMBL" id="UINC01083130">
    <property type="protein sequence ID" value="SVC28537.1"/>
    <property type="molecule type" value="Genomic_DNA"/>
</dbReference>
<evidence type="ECO:0008006" key="18">
    <source>
        <dbReference type="Google" id="ProtNLM"/>
    </source>
</evidence>
<gene>
    <name evidence="17" type="ORF">METZ01_LOCUS281391</name>
</gene>
<dbReference type="InterPro" id="IPR029044">
    <property type="entry name" value="Nucleotide-diphossugar_trans"/>
</dbReference>
<proteinExistence type="inferred from homology"/>
<keyword evidence="8" id="KW-0479">Metal-binding</keyword>
<dbReference type="GO" id="GO:0019134">
    <property type="term" value="F:glucosamine-1-phosphate N-acetyltransferase activity"/>
    <property type="evidence" value="ECO:0007669"/>
    <property type="project" value="UniProtKB-EC"/>
</dbReference>
<evidence type="ECO:0000256" key="3">
    <source>
        <dbReference type="ARBA" id="ARBA00007707"/>
    </source>
</evidence>
<dbReference type="InterPro" id="IPR050065">
    <property type="entry name" value="GlmU-like"/>
</dbReference>
<evidence type="ECO:0000256" key="4">
    <source>
        <dbReference type="ARBA" id="ARBA00007947"/>
    </source>
</evidence>
<evidence type="ECO:0000256" key="5">
    <source>
        <dbReference type="ARBA" id="ARBA00022490"/>
    </source>
</evidence>
<dbReference type="InterPro" id="IPR038009">
    <property type="entry name" value="GlmU_C_LbH"/>
</dbReference>
<dbReference type="InterPro" id="IPR011004">
    <property type="entry name" value="Trimer_LpxA-like_sf"/>
</dbReference>
<dbReference type="PANTHER" id="PTHR43584">
    <property type="entry name" value="NUCLEOTIDYL TRANSFERASE"/>
    <property type="match status" value="1"/>
</dbReference>
<dbReference type="AlphaFoldDB" id="A0A382L0L4"/>
<keyword evidence="11" id="KW-0573">Peptidoglycan synthesis</keyword>
<evidence type="ECO:0000256" key="15">
    <source>
        <dbReference type="ARBA" id="ARBA00048247"/>
    </source>
</evidence>
<reference evidence="17" key="1">
    <citation type="submission" date="2018-05" db="EMBL/GenBank/DDBJ databases">
        <authorList>
            <person name="Lanie J.A."/>
            <person name="Ng W.-L."/>
            <person name="Kazmierczak K.M."/>
            <person name="Andrzejewski T.M."/>
            <person name="Davidsen T.M."/>
            <person name="Wayne K.J."/>
            <person name="Tettelin H."/>
            <person name="Glass J.I."/>
            <person name="Rusch D."/>
            <person name="Podicherti R."/>
            <person name="Tsui H.-C.T."/>
            <person name="Winkler M.E."/>
        </authorList>
    </citation>
    <scope>NUCLEOTIDE SEQUENCE</scope>
</reference>
<evidence type="ECO:0000256" key="9">
    <source>
        <dbReference type="ARBA" id="ARBA00022842"/>
    </source>
</evidence>
<organism evidence="17">
    <name type="scientific">marine metagenome</name>
    <dbReference type="NCBI Taxonomy" id="408172"/>
    <lineage>
        <taxon>unclassified sequences</taxon>
        <taxon>metagenomes</taxon>
        <taxon>ecological metagenomes</taxon>
    </lineage>
</organism>
<keyword evidence="12" id="KW-0511">Multifunctional enzyme</keyword>
<keyword evidence="9" id="KW-0460">Magnesium</keyword>
<dbReference type="InterPro" id="IPR001451">
    <property type="entry name" value="Hexapep"/>
</dbReference>
<comment type="catalytic activity">
    <reaction evidence="16">
        <text>N-acetyl-alpha-D-glucosamine 1-phosphate + UTP + H(+) = UDP-N-acetyl-alpha-D-glucosamine + diphosphate</text>
        <dbReference type="Rhea" id="RHEA:13509"/>
        <dbReference type="ChEBI" id="CHEBI:15378"/>
        <dbReference type="ChEBI" id="CHEBI:33019"/>
        <dbReference type="ChEBI" id="CHEBI:46398"/>
        <dbReference type="ChEBI" id="CHEBI:57705"/>
        <dbReference type="ChEBI" id="CHEBI:57776"/>
        <dbReference type="EC" id="2.7.7.23"/>
    </reaction>
</comment>
<dbReference type="SUPFAM" id="SSF53448">
    <property type="entry name" value="Nucleotide-diphospho-sugar transferases"/>
    <property type="match status" value="1"/>
</dbReference>
<comment type="subcellular location">
    <subcellularLocation>
        <location evidence="2">Cytoplasm</location>
    </subcellularLocation>
</comment>
<dbReference type="Gene3D" id="2.160.10.10">
    <property type="entry name" value="Hexapeptide repeat proteins"/>
    <property type="match status" value="1"/>
</dbReference>
<dbReference type="GO" id="GO:0071555">
    <property type="term" value="P:cell wall organization"/>
    <property type="evidence" value="ECO:0007669"/>
    <property type="project" value="UniProtKB-KW"/>
</dbReference>
<dbReference type="InterPro" id="IPR018357">
    <property type="entry name" value="Hexapep_transf_CS"/>
</dbReference>
<dbReference type="Gene3D" id="3.90.550.10">
    <property type="entry name" value="Spore Coat Polysaccharide Biosynthesis Protein SpsA, Chain A"/>
    <property type="match status" value="1"/>
</dbReference>
<keyword evidence="6" id="KW-0808">Transferase</keyword>
<dbReference type="SUPFAM" id="SSF51161">
    <property type="entry name" value="Trimeric LpxA-like enzymes"/>
    <property type="match status" value="1"/>
</dbReference>
<evidence type="ECO:0000256" key="11">
    <source>
        <dbReference type="ARBA" id="ARBA00022984"/>
    </source>
</evidence>
<name>A0A382L0L4_9ZZZZ</name>
<dbReference type="GO" id="GO:0046872">
    <property type="term" value="F:metal ion binding"/>
    <property type="evidence" value="ECO:0007669"/>
    <property type="project" value="UniProtKB-KW"/>
</dbReference>
<dbReference type="Pfam" id="PF00132">
    <property type="entry name" value="Hexapep"/>
    <property type="match status" value="1"/>
</dbReference>
<evidence type="ECO:0000256" key="8">
    <source>
        <dbReference type="ARBA" id="ARBA00022723"/>
    </source>
</evidence>
<evidence type="ECO:0000256" key="12">
    <source>
        <dbReference type="ARBA" id="ARBA00023268"/>
    </source>
</evidence>
<keyword evidence="5" id="KW-0963">Cytoplasm</keyword>
<evidence type="ECO:0000256" key="6">
    <source>
        <dbReference type="ARBA" id="ARBA00022679"/>
    </source>
</evidence>
<keyword evidence="14" id="KW-0961">Cell wall biogenesis/degradation</keyword>
<comment type="similarity">
    <text evidence="3">In the C-terminal section; belongs to the transferase hexapeptide repeat family.</text>
</comment>
<keyword evidence="7" id="KW-0548">Nucleotidyltransferase</keyword>
<dbReference type="PANTHER" id="PTHR43584:SF3">
    <property type="entry name" value="BIFUNCTIONAL PROTEIN GLMU"/>
    <property type="match status" value="1"/>
</dbReference>
<dbReference type="GO" id="GO:0003977">
    <property type="term" value="F:UDP-N-acetylglucosamine diphosphorylase activity"/>
    <property type="evidence" value="ECO:0007669"/>
    <property type="project" value="UniProtKB-EC"/>
</dbReference>
<evidence type="ECO:0000256" key="7">
    <source>
        <dbReference type="ARBA" id="ARBA00022695"/>
    </source>
</evidence>
<dbReference type="GO" id="GO:0006048">
    <property type="term" value="P:UDP-N-acetylglucosamine biosynthetic process"/>
    <property type="evidence" value="ECO:0007669"/>
    <property type="project" value="InterPro"/>
</dbReference>
<comment type="catalytic activity">
    <reaction evidence="15">
        <text>alpha-D-glucosamine 1-phosphate + acetyl-CoA = N-acetyl-alpha-D-glucosamine 1-phosphate + CoA + H(+)</text>
        <dbReference type="Rhea" id="RHEA:13725"/>
        <dbReference type="ChEBI" id="CHEBI:15378"/>
        <dbReference type="ChEBI" id="CHEBI:57287"/>
        <dbReference type="ChEBI" id="CHEBI:57288"/>
        <dbReference type="ChEBI" id="CHEBI:57776"/>
        <dbReference type="ChEBI" id="CHEBI:58516"/>
        <dbReference type="EC" id="2.3.1.157"/>
    </reaction>
</comment>
<evidence type="ECO:0000256" key="16">
    <source>
        <dbReference type="ARBA" id="ARBA00048493"/>
    </source>
</evidence>
<evidence type="ECO:0000256" key="1">
    <source>
        <dbReference type="ARBA" id="ARBA00001946"/>
    </source>
</evidence>
<evidence type="ECO:0000256" key="13">
    <source>
        <dbReference type="ARBA" id="ARBA00023315"/>
    </source>
</evidence>
<dbReference type="GO" id="GO:0008360">
    <property type="term" value="P:regulation of cell shape"/>
    <property type="evidence" value="ECO:0007669"/>
    <property type="project" value="UniProtKB-KW"/>
</dbReference>
<accession>A0A382L0L4</accession>
<keyword evidence="13" id="KW-0012">Acyltransferase</keyword>
<comment type="similarity">
    <text evidence="4">In the N-terminal section; belongs to the N-acetylglucosamine-1-phosphate uridyltransferase family.</text>
</comment>
<dbReference type="GO" id="GO:0005737">
    <property type="term" value="C:cytoplasm"/>
    <property type="evidence" value="ECO:0007669"/>
    <property type="project" value="UniProtKB-SubCell"/>
</dbReference>
<dbReference type="CDD" id="cd03353">
    <property type="entry name" value="LbH_GlmU_C"/>
    <property type="match status" value="1"/>
</dbReference>
<protein>
    <recommendedName>
        <fullName evidence="18">Nucleotidyl transferase domain-containing protein</fullName>
    </recommendedName>
</protein>
<feature type="non-terminal residue" evidence="17">
    <location>
        <position position="1"/>
    </location>
</feature>
<evidence type="ECO:0000256" key="2">
    <source>
        <dbReference type="ARBA" id="ARBA00004496"/>
    </source>
</evidence>
<dbReference type="PROSITE" id="PS00101">
    <property type="entry name" value="HEXAPEP_TRANSFERASES"/>
    <property type="match status" value="1"/>
</dbReference>
<dbReference type="GO" id="GO:0009252">
    <property type="term" value="P:peptidoglycan biosynthetic process"/>
    <property type="evidence" value="ECO:0007669"/>
    <property type="project" value="UniProtKB-KW"/>
</dbReference>
<evidence type="ECO:0000313" key="17">
    <source>
        <dbReference type="EMBL" id="SVC28537.1"/>
    </source>
</evidence>
<comment type="cofactor">
    <cofactor evidence="1">
        <name>Mg(2+)</name>
        <dbReference type="ChEBI" id="CHEBI:18420"/>
    </cofactor>
</comment>
<keyword evidence="10" id="KW-0133">Cell shape</keyword>
<sequence>HQDTSPEVCAGVYCFDLEALSGVLGKVDADNNQGERYLTRVFSILSAAGATVSAIPHVDAAELHGVNSRVELARAEAFLRHRKLTCLMESGVTVRDPATTYVDVDVSVGADSTLYPGTILEGSTVVGAGCVIHSGVRVTDSQIGNHVTILDGTIVEESSVDAEATLGPYARLRPGSEIGPGVKIGNFVETKASRLGAGSKAGHLTYLGDAHIGENVNIGAGTITCNYDGSKKHKTVIDDGAFIGSNTALVAPVRVGKNSYVAAGSTVTKDVPDGDLALGRGRQVNKAGWVKKKD</sequence>
<evidence type="ECO:0000256" key="14">
    <source>
        <dbReference type="ARBA" id="ARBA00023316"/>
    </source>
</evidence>
<evidence type="ECO:0000256" key="10">
    <source>
        <dbReference type="ARBA" id="ARBA00022960"/>
    </source>
</evidence>